<keyword evidence="1" id="KW-1133">Transmembrane helix</keyword>
<feature type="transmembrane region" description="Helical" evidence="1">
    <location>
        <begin position="22"/>
        <end position="39"/>
    </location>
</feature>
<sequence>IRKEGMILAEGIAGTAQLYNEYLLLIAGIYLPLMHQLALSKFVL</sequence>
<proteinExistence type="predicted"/>
<feature type="non-terminal residue" evidence="2">
    <location>
        <position position="1"/>
    </location>
</feature>
<gene>
    <name evidence="2" type="ORF">S06H3_20273</name>
</gene>
<comment type="caution">
    <text evidence="2">The sequence shown here is derived from an EMBL/GenBank/DDBJ whole genome shotgun (WGS) entry which is preliminary data.</text>
</comment>
<protein>
    <submittedName>
        <fullName evidence="2">Uncharacterized protein</fullName>
    </submittedName>
</protein>
<dbReference type="AlphaFoldDB" id="X1L1N1"/>
<accession>X1L1N1</accession>
<evidence type="ECO:0000256" key="1">
    <source>
        <dbReference type="SAM" id="Phobius"/>
    </source>
</evidence>
<organism evidence="2">
    <name type="scientific">marine sediment metagenome</name>
    <dbReference type="NCBI Taxonomy" id="412755"/>
    <lineage>
        <taxon>unclassified sequences</taxon>
        <taxon>metagenomes</taxon>
        <taxon>ecological metagenomes</taxon>
    </lineage>
</organism>
<evidence type="ECO:0000313" key="2">
    <source>
        <dbReference type="EMBL" id="GAI12868.1"/>
    </source>
</evidence>
<keyword evidence="1" id="KW-0812">Transmembrane</keyword>
<reference evidence="2" key="1">
    <citation type="journal article" date="2014" name="Front. Microbiol.">
        <title>High frequency of phylogenetically diverse reductive dehalogenase-homologous genes in deep subseafloor sedimentary metagenomes.</title>
        <authorList>
            <person name="Kawai M."/>
            <person name="Futagami T."/>
            <person name="Toyoda A."/>
            <person name="Takaki Y."/>
            <person name="Nishi S."/>
            <person name="Hori S."/>
            <person name="Arai W."/>
            <person name="Tsubouchi T."/>
            <person name="Morono Y."/>
            <person name="Uchiyama I."/>
            <person name="Ito T."/>
            <person name="Fujiyama A."/>
            <person name="Inagaki F."/>
            <person name="Takami H."/>
        </authorList>
    </citation>
    <scope>NUCLEOTIDE SEQUENCE</scope>
    <source>
        <strain evidence="2">Expedition CK06-06</strain>
    </source>
</reference>
<keyword evidence="1" id="KW-0472">Membrane</keyword>
<name>X1L1N1_9ZZZZ</name>
<dbReference type="EMBL" id="BARV01010484">
    <property type="protein sequence ID" value="GAI12868.1"/>
    <property type="molecule type" value="Genomic_DNA"/>
</dbReference>